<feature type="domain" description="RING-type" evidence="5">
    <location>
        <begin position="177"/>
        <end position="212"/>
    </location>
</feature>
<dbReference type="GO" id="GO:0005737">
    <property type="term" value="C:cytoplasm"/>
    <property type="evidence" value="ECO:0007669"/>
    <property type="project" value="TreeGrafter"/>
</dbReference>
<dbReference type="InterPro" id="IPR001841">
    <property type="entry name" value="Znf_RING"/>
</dbReference>
<dbReference type="Gene3D" id="3.30.40.10">
    <property type="entry name" value="Zinc/RING finger domain, C3HC4 (zinc finger)"/>
    <property type="match status" value="1"/>
</dbReference>
<dbReference type="PROSITE" id="PS50143">
    <property type="entry name" value="BIR_REPEAT_2"/>
    <property type="match status" value="1"/>
</dbReference>
<evidence type="ECO:0000256" key="1">
    <source>
        <dbReference type="ARBA" id="ARBA00006672"/>
    </source>
</evidence>
<dbReference type="EMBL" id="CAEY01000468">
    <property type="status" value="NOT_ANNOTATED_CDS"/>
    <property type="molecule type" value="Genomic_DNA"/>
</dbReference>
<dbReference type="GO" id="GO:0051726">
    <property type="term" value="P:regulation of cell cycle"/>
    <property type="evidence" value="ECO:0007669"/>
    <property type="project" value="TreeGrafter"/>
</dbReference>
<evidence type="ECO:0000259" key="5">
    <source>
        <dbReference type="PROSITE" id="PS50089"/>
    </source>
</evidence>
<comment type="similarity">
    <text evidence="1">Belongs to the IAP family.</text>
</comment>
<evidence type="ECO:0000313" key="6">
    <source>
        <dbReference type="EnsemblMetazoa" id="tetur01g12100.1"/>
    </source>
</evidence>
<dbReference type="PROSITE" id="PS50089">
    <property type="entry name" value="ZF_RING_2"/>
    <property type="match status" value="1"/>
</dbReference>
<sequence>MDQVSENHIPAAQLILDVTQLQPLTVSLQLFQNEANDEPDTYNQHLQVIHTSITSSYEFTCFSRDVEAQYPDYITLESRLSTYETWTNENKSPSELAQAGFLFIGETNTVVCFHCGIHIQNWIPDDDVWVAHAICSHWCTFLYIKCGISFIRSCLKAQTVKRSDIPLLEPSNNRYVCKVCLEKEVGVCFYPCEHTVTCINCAPGIASCPICRSKIIGVFKLKFID</sequence>
<organism evidence="6 7">
    <name type="scientific">Tetranychus urticae</name>
    <name type="common">Two-spotted spider mite</name>
    <dbReference type="NCBI Taxonomy" id="32264"/>
    <lineage>
        <taxon>Eukaryota</taxon>
        <taxon>Metazoa</taxon>
        <taxon>Ecdysozoa</taxon>
        <taxon>Arthropoda</taxon>
        <taxon>Chelicerata</taxon>
        <taxon>Arachnida</taxon>
        <taxon>Acari</taxon>
        <taxon>Acariformes</taxon>
        <taxon>Trombidiformes</taxon>
        <taxon>Prostigmata</taxon>
        <taxon>Eleutherengona</taxon>
        <taxon>Raphignathae</taxon>
        <taxon>Tetranychoidea</taxon>
        <taxon>Tetranychidae</taxon>
        <taxon>Tetranychus</taxon>
    </lineage>
</organism>
<accession>T1JSX7</accession>
<dbReference type="Gene3D" id="1.10.1170.10">
    <property type="entry name" value="Inhibitor Of Apoptosis Protein (2mihbC-IAP-1), Chain A"/>
    <property type="match status" value="1"/>
</dbReference>
<dbReference type="PANTHER" id="PTHR10044">
    <property type="entry name" value="INHIBITOR OF APOPTOSIS"/>
    <property type="match status" value="1"/>
</dbReference>
<protein>
    <recommendedName>
        <fullName evidence="5">RING-type domain-containing protein</fullName>
    </recommendedName>
</protein>
<keyword evidence="2 4" id="KW-0863">Zinc-finger</keyword>
<dbReference type="Proteomes" id="UP000015104">
    <property type="component" value="Unassembled WGS sequence"/>
</dbReference>
<evidence type="ECO:0000256" key="4">
    <source>
        <dbReference type="PROSITE-ProRule" id="PRU00175"/>
    </source>
</evidence>
<dbReference type="GO" id="GO:0008270">
    <property type="term" value="F:zinc ion binding"/>
    <property type="evidence" value="ECO:0007669"/>
    <property type="project" value="UniProtKB-KW"/>
</dbReference>
<dbReference type="HOGENOM" id="CLU_016347_2_2_1"/>
<evidence type="ECO:0000313" key="7">
    <source>
        <dbReference type="Proteomes" id="UP000015104"/>
    </source>
</evidence>
<dbReference type="Pfam" id="PF00653">
    <property type="entry name" value="BIR"/>
    <property type="match status" value="1"/>
</dbReference>
<dbReference type="eggNOG" id="KOG1101">
    <property type="taxonomic scope" value="Eukaryota"/>
</dbReference>
<dbReference type="InterPro" id="IPR013083">
    <property type="entry name" value="Znf_RING/FYVE/PHD"/>
</dbReference>
<dbReference type="InterPro" id="IPR001370">
    <property type="entry name" value="BIR_rpt"/>
</dbReference>
<dbReference type="Pfam" id="PF13920">
    <property type="entry name" value="zf-C3HC4_3"/>
    <property type="match status" value="1"/>
</dbReference>
<evidence type="ECO:0000256" key="3">
    <source>
        <dbReference type="ARBA" id="ARBA00022833"/>
    </source>
</evidence>
<name>T1JSX7_TETUR</name>
<reference evidence="7" key="1">
    <citation type="submission" date="2011-08" db="EMBL/GenBank/DDBJ databases">
        <authorList>
            <person name="Rombauts S."/>
        </authorList>
    </citation>
    <scope>NUCLEOTIDE SEQUENCE</scope>
    <source>
        <strain evidence="7">London</strain>
    </source>
</reference>
<evidence type="ECO:0000256" key="2">
    <source>
        <dbReference type="ARBA" id="ARBA00022771"/>
    </source>
</evidence>
<keyword evidence="2 4" id="KW-0479">Metal-binding</keyword>
<dbReference type="PANTHER" id="PTHR10044:SF139">
    <property type="entry name" value="DEATH-ASSOCIATED INHIBITOR OF APOPTOSIS 2"/>
    <property type="match status" value="1"/>
</dbReference>
<dbReference type="STRING" id="32264.T1JSX7"/>
<dbReference type="SMART" id="SM00238">
    <property type="entry name" value="BIR"/>
    <property type="match status" value="1"/>
</dbReference>
<dbReference type="AlphaFoldDB" id="T1JSX7"/>
<dbReference type="EnsemblMetazoa" id="tetur01g12100.1">
    <property type="protein sequence ID" value="tetur01g12100.1"/>
    <property type="gene ID" value="tetur01g12100"/>
</dbReference>
<dbReference type="GO" id="GO:0005634">
    <property type="term" value="C:nucleus"/>
    <property type="evidence" value="ECO:0007669"/>
    <property type="project" value="TreeGrafter"/>
</dbReference>
<keyword evidence="3" id="KW-0862">Zinc</keyword>
<dbReference type="CDD" id="cd00022">
    <property type="entry name" value="BIR"/>
    <property type="match status" value="1"/>
</dbReference>
<keyword evidence="7" id="KW-1185">Reference proteome</keyword>
<reference evidence="6" key="2">
    <citation type="submission" date="2015-06" db="UniProtKB">
        <authorList>
            <consortium name="EnsemblMetazoa"/>
        </authorList>
    </citation>
    <scope>IDENTIFICATION</scope>
</reference>
<proteinExistence type="inferred from homology"/>
<dbReference type="InterPro" id="IPR050784">
    <property type="entry name" value="IAP"/>
</dbReference>
<dbReference type="SUPFAM" id="SSF57924">
    <property type="entry name" value="Inhibitor of apoptosis (IAP) repeat"/>
    <property type="match status" value="1"/>
</dbReference>